<gene>
    <name evidence="1" type="ORF">PISMIDRAFT_481192</name>
</gene>
<accession>A0A0D0ABN9</accession>
<organism evidence="1 2">
    <name type="scientific">Pisolithus microcarpus 441</name>
    <dbReference type="NCBI Taxonomy" id="765257"/>
    <lineage>
        <taxon>Eukaryota</taxon>
        <taxon>Fungi</taxon>
        <taxon>Dikarya</taxon>
        <taxon>Basidiomycota</taxon>
        <taxon>Agaricomycotina</taxon>
        <taxon>Agaricomycetes</taxon>
        <taxon>Agaricomycetidae</taxon>
        <taxon>Boletales</taxon>
        <taxon>Sclerodermatineae</taxon>
        <taxon>Pisolithaceae</taxon>
        <taxon>Pisolithus</taxon>
    </lineage>
</organism>
<reference evidence="2" key="2">
    <citation type="submission" date="2015-01" db="EMBL/GenBank/DDBJ databases">
        <title>Evolutionary Origins and Diversification of the Mycorrhizal Mutualists.</title>
        <authorList>
            <consortium name="DOE Joint Genome Institute"/>
            <consortium name="Mycorrhizal Genomics Consortium"/>
            <person name="Kohler A."/>
            <person name="Kuo A."/>
            <person name="Nagy L.G."/>
            <person name="Floudas D."/>
            <person name="Copeland A."/>
            <person name="Barry K.W."/>
            <person name="Cichocki N."/>
            <person name="Veneault-Fourrey C."/>
            <person name="LaButti K."/>
            <person name="Lindquist E.A."/>
            <person name="Lipzen A."/>
            <person name="Lundell T."/>
            <person name="Morin E."/>
            <person name="Murat C."/>
            <person name="Riley R."/>
            <person name="Ohm R."/>
            <person name="Sun H."/>
            <person name="Tunlid A."/>
            <person name="Henrissat B."/>
            <person name="Grigoriev I.V."/>
            <person name="Hibbett D.S."/>
            <person name="Martin F."/>
        </authorList>
    </citation>
    <scope>NUCLEOTIDE SEQUENCE [LARGE SCALE GENOMIC DNA]</scope>
    <source>
        <strain evidence="2">441</strain>
    </source>
</reference>
<dbReference type="EMBL" id="KN833689">
    <property type="protein sequence ID" value="KIK29423.1"/>
    <property type="molecule type" value="Genomic_DNA"/>
</dbReference>
<name>A0A0D0ABN9_9AGAM</name>
<dbReference type="AlphaFoldDB" id="A0A0D0ABN9"/>
<sequence>MNSRSRGSAVFPAHCLVSNTLSMVSFARLCRRCESLMASCPRSGKFFFHLDLASRD</sequence>
<evidence type="ECO:0000313" key="2">
    <source>
        <dbReference type="Proteomes" id="UP000054018"/>
    </source>
</evidence>
<evidence type="ECO:0000313" key="1">
    <source>
        <dbReference type="EMBL" id="KIK29423.1"/>
    </source>
</evidence>
<keyword evidence="2" id="KW-1185">Reference proteome</keyword>
<protein>
    <submittedName>
        <fullName evidence="1">Uncharacterized protein</fullName>
    </submittedName>
</protein>
<dbReference type="Proteomes" id="UP000054018">
    <property type="component" value="Unassembled WGS sequence"/>
</dbReference>
<reference evidence="1 2" key="1">
    <citation type="submission" date="2014-04" db="EMBL/GenBank/DDBJ databases">
        <authorList>
            <consortium name="DOE Joint Genome Institute"/>
            <person name="Kuo A."/>
            <person name="Kohler A."/>
            <person name="Costa M.D."/>
            <person name="Nagy L.G."/>
            <person name="Floudas D."/>
            <person name="Copeland A."/>
            <person name="Barry K.W."/>
            <person name="Cichocki N."/>
            <person name="Veneault-Fourrey C."/>
            <person name="LaButti K."/>
            <person name="Lindquist E.A."/>
            <person name="Lipzen A."/>
            <person name="Lundell T."/>
            <person name="Morin E."/>
            <person name="Murat C."/>
            <person name="Sun H."/>
            <person name="Tunlid A."/>
            <person name="Henrissat B."/>
            <person name="Grigoriev I.V."/>
            <person name="Hibbett D.S."/>
            <person name="Martin F."/>
            <person name="Nordberg H.P."/>
            <person name="Cantor M.N."/>
            <person name="Hua S.X."/>
        </authorList>
    </citation>
    <scope>NUCLEOTIDE SEQUENCE [LARGE SCALE GENOMIC DNA]</scope>
    <source>
        <strain evidence="1 2">441</strain>
    </source>
</reference>
<proteinExistence type="predicted"/>
<dbReference type="HOGENOM" id="CLU_3015099_0_0_1"/>